<dbReference type="EMBL" id="JAZDWU010000001">
    <property type="protein sequence ID" value="KAL0014204.1"/>
    <property type="molecule type" value="Genomic_DNA"/>
</dbReference>
<accession>A0AAW2DVQ8</accession>
<name>A0AAW2DVQ8_9ROSI</name>
<gene>
    <name evidence="1" type="ORF">SO802_001273</name>
</gene>
<evidence type="ECO:0000313" key="2">
    <source>
        <dbReference type="Proteomes" id="UP001459277"/>
    </source>
</evidence>
<dbReference type="Proteomes" id="UP001459277">
    <property type="component" value="Unassembled WGS sequence"/>
</dbReference>
<protein>
    <submittedName>
        <fullName evidence="1">Uncharacterized protein</fullName>
    </submittedName>
</protein>
<dbReference type="AlphaFoldDB" id="A0AAW2DVQ8"/>
<organism evidence="1 2">
    <name type="scientific">Lithocarpus litseifolius</name>
    <dbReference type="NCBI Taxonomy" id="425828"/>
    <lineage>
        <taxon>Eukaryota</taxon>
        <taxon>Viridiplantae</taxon>
        <taxon>Streptophyta</taxon>
        <taxon>Embryophyta</taxon>
        <taxon>Tracheophyta</taxon>
        <taxon>Spermatophyta</taxon>
        <taxon>Magnoliopsida</taxon>
        <taxon>eudicotyledons</taxon>
        <taxon>Gunneridae</taxon>
        <taxon>Pentapetalae</taxon>
        <taxon>rosids</taxon>
        <taxon>fabids</taxon>
        <taxon>Fagales</taxon>
        <taxon>Fagaceae</taxon>
        <taxon>Lithocarpus</taxon>
    </lineage>
</organism>
<sequence length="52" mass="5966">MERPKNREIYTPIVSSCKTFQASAIVDNTACPQVQLGDQEWEEKLAIFRGHE</sequence>
<reference evidence="1 2" key="1">
    <citation type="submission" date="2024-01" db="EMBL/GenBank/DDBJ databases">
        <title>A telomere-to-telomere, gap-free genome of sweet tea (Lithocarpus litseifolius).</title>
        <authorList>
            <person name="Zhou J."/>
        </authorList>
    </citation>
    <scope>NUCLEOTIDE SEQUENCE [LARGE SCALE GENOMIC DNA]</scope>
    <source>
        <strain evidence="1">Zhou-2022a</strain>
        <tissue evidence="1">Leaf</tissue>
    </source>
</reference>
<evidence type="ECO:0000313" key="1">
    <source>
        <dbReference type="EMBL" id="KAL0014204.1"/>
    </source>
</evidence>
<proteinExistence type="predicted"/>
<keyword evidence="2" id="KW-1185">Reference proteome</keyword>
<comment type="caution">
    <text evidence="1">The sequence shown here is derived from an EMBL/GenBank/DDBJ whole genome shotgun (WGS) entry which is preliminary data.</text>
</comment>